<keyword evidence="1" id="KW-0863">Zinc-finger</keyword>
<dbReference type="OrthoDB" id="10022108at2759"/>
<sequence length="318" mass="36094">MSALPPDKPPDRLIVDGRAMKNKEKSFEEEEESKGKRQMSKHQGEEQIVTKENPSMGSSTGKGGLPTYSSIAKKKEYKAFHMTPLWNKIFIDWRDMDGKGLRGFSPEMVHYKQLFEILKLNGENVLRINDCKSAAGYIIIEFKKPLNVISQFETMNGLTLLKDGVKFNIRGLENARAAQNPIDVIVKNGSETNLQELKEIIEEYGEIVGGFESVPHSVSAENEADVHFSKIFRTIMSGKIKFRIKPRRRLPMVVPVGGRKVDLISTLQLVQCYKCLRFGHTKVKCPSLHKVTYHEFNKNFRLGLGLPTKISGVDERRI</sequence>
<dbReference type="PROSITE" id="PS50158">
    <property type="entry name" value="ZF_CCHC"/>
    <property type="match status" value="1"/>
</dbReference>
<keyword evidence="1" id="KW-0862">Zinc</keyword>
<keyword evidence="1" id="KW-0479">Metal-binding</keyword>
<evidence type="ECO:0000313" key="4">
    <source>
        <dbReference type="EMBL" id="QQP41056.1"/>
    </source>
</evidence>
<name>A0A7T8H0R5_CALRO</name>
<dbReference type="InterPro" id="IPR001878">
    <property type="entry name" value="Znf_CCHC"/>
</dbReference>
<keyword evidence="5" id="KW-1185">Reference proteome</keyword>
<dbReference type="AlphaFoldDB" id="A0A7T8H0R5"/>
<dbReference type="Proteomes" id="UP000595437">
    <property type="component" value="Chromosome 10"/>
</dbReference>
<feature type="non-terminal residue" evidence="4">
    <location>
        <position position="318"/>
    </location>
</feature>
<gene>
    <name evidence="4" type="ORF">FKW44_015304</name>
</gene>
<dbReference type="EMBL" id="CP045899">
    <property type="protein sequence ID" value="QQP41056.1"/>
    <property type="molecule type" value="Genomic_DNA"/>
</dbReference>
<evidence type="ECO:0000256" key="1">
    <source>
        <dbReference type="PROSITE-ProRule" id="PRU00047"/>
    </source>
</evidence>
<organism evidence="4 5">
    <name type="scientific">Caligus rogercresseyi</name>
    <name type="common">Sea louse</name>
    <dbReference type="NCBI Taxonomy" id="217165"/>
    <lineage>
        <taxon>Eukaryota</taxon>
        <taxon>Metazoa</taxon>
        <taxon>Ecdysozoa</taxon>
        <taxon>Arthropoda</taxon>
        <taxon>Crustacea</taxon>
        <taxon>Multicrustacea</taxon>
        <taxon>Hexanauplia</taxon>
        <taxon>Copepoda</taxon>
        <taxon>Siphonostomatoida</taxon>
        <taxon>Caligidae</taxon>
        <taxon>Caligus</taxon>
    </lineage>
</organism>
<accession>A0A7T8H0R5</accession>
<feature type="region of interest" description="Disordered" evidence="2">
    <location>
        <begin position="1"/>
        <end position="64"/>
    </location>
</feature>
<dbReference type="GO" id="GO:0003676">
    <property type="term" value="F:nucleic acid binding"/>
    <property type="evidence" value="ECO:0007669"/>
    <property type="project" value="InterPro"/>
</dbReference>
<feature type="domain" description="CCHC-type" evidence="3">
    <location>
        <begin position="272"/>
        <end position="287"/>
    </location>
</feature>
<evidence type="ECO:0000313" key="5">
    <source>
        <dbReference type="Proteomes" id="UP000595437"/>
    </source>
</evidence>
<dbReference type="GO" id="GO:0008270">
    <property type="term" value="F:zinc ion binding"/>
    <property type="evidence" value="ECO:0007669"/>
    <property type="project" value="UniProtKB-KW"/>
</dbReference>
<evidence type="ECO:0000259" key="3">
    <source>
        <dbReference type="PROSITE" id="PS50158"/>
    </source>
</evidence>
<feature type="compositionally biased region" description="Basic and acidic residues" evidence="2">
    <location>
        <begin position="8"/>
        <end position="26"/>
    </location>
</feature>
<protein>
    <recommendedName>
        <fullName evidence="3">CCHC-type domain-containing protein</fullName>
    </recommendedName>
</protein>
<evidence type="ECO:0000256" key="2">
    <source>
        <dbReference type="SAM" id="MobiDB-lite"/>
    </source>
</evidence>
<feature type="compositionally biased region" description="Polar residues" evidence="2">
    <location>
        <begin position="50"/>
        <end position="59"/>
    </location>
</feature>
<reference evidence="5" key="1">
    <citation type="submission" date="2021-01" db="EMBL/GenBank/DDBJ databases">
        <title>Caligus Genome Assembly.</title>
        <authorList>
            <person name="Gallardo-Escarate C."/>
        </authorList>
    </citation>
    <scope>NUCLEOTIDE SEQUENCE [LARGE SCALE GENOMIC DNA]</scope>
</reference>
<proteinExistence type="predicted"/>